<proteinExistence type="predicted"/>
<dbReference type="AlphaFoldDB" id="A0A554J951"/>
<evidence type="ECO:0000313" key="1">
    <source>
        <dbReference type="EMBL" id="TSC64847.1"/>
    </source>
</evidence>
<gene>
    <name evidence="1" type="ORF">CEO22_688</name>
</gene>
<evidence type="ECO:0000313" key="2">
    <source>
        <dbReference type="Proteomes" id="UP000316253"/>
    </source>
</evidence>
<dbReference type="Proteomes" id="UP000316253">
    <property type="component" value="Unassembled WGS sequence"/>
</dbReference>
<protein>
    <submittedName>
        <fullName evidence="1">Uncharacterized protein</fullName>
    </submittedName>
</protein>
<dbReference type="EMBL" id="VMFD01000082">
    <property type="protein sequence ID" value="TSC64847.1"/>
    <property type="molecule type" value="Genomic_DNA"/>
</dbReference>
<name>A0A554J951_9BACT</name>
<organism evidence="1 2">
    <name type="scientific">Candidatus Berkelbacteria bacterium Gr01-1014_85</name>
    <dbReference type="NCBI Taxonomy" id="2017150"/>
    <lineage>
        <taxon>Bacteria</taxon>
        <taxon>Candidatus Berkelbacteria</taxon>
    </lineage>
</organism>
<reference evidence="1 2" key="1">
    <citation type="submission" date="2017-08" db="EMBL/GenBank/DDBJ databases">
        <title>Mechanisms for carbon and nitrogen cycling indicate functional differentiation within the Candidate Phyla Radiation.</title>
        <authorList>
            <person name="Danczak R.E."/>
            <person name="Johnston M.D."/>
            <person name="Kenah C."/>
            <person name="Slattery M."/>
            <person name="Wrighton K.C."/>
            <person name="Wilkins M.J."/>
        </authorList>
    </citation>
    <scope>NUCLEOTIDE SEQUENCE [LARGE SCALE GENOMIC DNA]</scope>
    <source>
        <strain evidence="1">Gr01-1014_85</strain>
    </source>
</reference>
<comment type="caution">
    <text evidence="1">The sequence shown here is derived from an EMBL/GenBank/DDBJ whole genome shotgun (WGS) entry which is preliminary data.</text>
</comment>
<accession>A0A554J951</accession>
<sequence>GPRWFDPYMPPLVANYIAPGLGWRILLVEVQQIVEGSLVREITAKSTEKLLAAWDERSGQLLSEPAYYPTLESLRSSEAWIASQIFRHPNQKRVNYCEHCHRCNWELQGSFDNCVAIVTGVGSHVMQTDWLVYRSQRR</sequence>
<feature type="non-terminal residue" evidence="1">
    <location>
        <position position="1"/>
    </location>
</feature>